<proteinExistence type="predicted"/>
<feature type="compositionally biased region" description="Polar residues" evidence="1">
    <location>
        <begin position="483"/>
        <end position="494"/>
    </location>
</feature>
<feature type="compositionally biased region" description="Basic and acidic residues" evidence="1">
    <location>
        <begin position="468"/>
        <end position="479"/>
    </location>
</feature>
<dbReference type="AlphaFoldDB" id="A0AAE1ET72"/>
<dbReference type="PANTHER" id="PTHR11370:SF4">
    <property type="entry name" value="DNA-REPAIR PROTEIN XRCC1 N-TERMINAL DOMAIN-CONTAINING PROTEIN"/>
    <property type="match status" value="1"/>
</dbReference>
<evidence type="ECO:0000259" key="2">
    <source>
        <dbReference type="Pfam" id="PF01834"/>
    </source>
</evidence>
<accession>A0AAE1ET72</accession>
<feature type="compositionally biased region" description="Polar residues" evidence="1">
    <location>
        <begin position="449"/>
        <end position="461"/>
    </location>
</feature>
<feature type="compositionally biased region" description="Basic and acidic residues" evidence="1">
    <location>
        <begin position="316"/>
        <end position="328"/>
    </location>
</feature>
<dbReference type="InterPro" id="IPR008979">
    <property type="entry name" value="Galactose-bd-like_sf"/>
</dbReference>
<dbReference type="GO" id="GO:0005634">
    <property type="term" value="C:nucleus"/>
    <property type="evidence" value="ECO:0007669"/>
    <property type="project" value="InterPro"/>
</dbReference>
<evidence type="ECO:0000256" key="1">
    <source>
        <dbReference type="SAM" id="MobiDB-lite"/>
    </source>
</evidence>
<dbReference type="GO" id="GO:0003684">
    <property type="term" value="F:damaged DNA binding"/>
    <property type="evidence" value="ECO:0007669"/>
    <property type="project" value="InterPro"/>
</dbReference>
<comment type="caution">
    <text evidence="3">The sequence shown here is derived from an EMBL/GenBank/DDBJ whole genome shotgun (WGS) entry which is preliminary data.</text>
</comment>
<keyword evidence="4" id="KW-1185">Reference proteome</keyword>
<name>A0AAE1ET72_PETCI</name>
<dbReference type="EMBL" id="JAWQEG010004601">
    <property type="protein sequence ID" value="KAK3860926.1"/>
    <property type="molecule type" value="Genomic_DNA"/>
</dbReference>
<protein>
    <recommendedName>
        <fullName evidence="2">DNA-repair protein Xrcc1 N-terminal domain-containing protein</fullName>
    </recommendedName>
</protein>
<feature type="domain" description="DNA-repair protein Xrcc1 N-terminal" evidence="2">
    <location>
        <begin position="1"/>
        <end position="146"/>
    </location>
</feature>
<dbReference type="Gene3D" id="2.60.120.260">
    <property type="entry name" value="Galactose-binding domain-like"/>
    <property type="match status" value="1"/>
</dbReference>
<reference evidence="3" key="1">
    <citation type="submission" date="2023-10" db="EMBL/GenBank/DDBJ databases">
        <title>Genome assemblies of two species of porcelain crab, Petrolisthes cinctipes and Petrolisthes manimaculis (Anomura: Porcellanidae).</title>
        <authorList>
            <person name="Angst P."/>
        </authorList>
    </citation>
    <scope>NUCLEOTIDE SEQUENCE</scope>
    <source>
        <strain evidence="3">PB745_01</strain>
        <tissue evidence="3">Gill</tissue>
    </source>
</reference>
<organism evidence="3 4">
    <name type="scientific">Petrolisthes cinctipes</name>
    <name type="common">Flat porcelain crab</name>
    <dbReference type="NCBI Taxonomy" id="88211"/>
    <lineage>
        <taxon>Eukaryota</taxon>
        <taxon>Metazoa</taxon>
        <taxon>Ecdysozoa</taxon>
        <taxon>Arthropoda</taxon>
        <taxon>Crustacea</taxon>
        <taxon>Multicrustacea</taxon>
        <taxon>Malacostraca</taxon>
        <taxon>Eumalacostraca</taxon>
        <taxon>Eucarida</taxon>
        <taxon>Decapoda</taxon>
        <taxon>Pleocyemata</taxon>
        <taxon>Anomura</taxon>
        <taxon>Galatheoidea</taxon>
        <taxon>Porcellanidae</taxon>
        <taxon>Petrolisthes</taxon>
    </lineage>
</organism>
<evidence type="ECO:0000313" key="3">
    <source>
        <dbReference type="EMBL" id="KAK3860926.1"/>
    </source>
</evidence>
<dbReference type="InterPro" id="IPR002706">
    <property type="entry name" value="Xrcc1_N"/>
</dbReference>
<dbReference type="GO" id="GO:0006284">
    <property type="term" value="P:base-excision repair"/>
    <property type="evidence" value="ECO:0007669"/>
    <property type="project" value="TreeGrafter"/>
</dbReference>
<feature type="region of interest" description="Disordered" evidence="1">
    <location>
        <begin position="369"/>
        <end position="399"/>
    </location>
</feature>
<gene>
    <name evidence="3" type="ORF">Pcinc_033055</name>
</gene>
<evidence type="ECO:0000313" key="4">
    <source>
        <dbReference type="Proteomes" id="UP001286313"/>
    </source>
</evidence>
<dbReference type="FunFam" id="2.60.120.260:FF:000025">
    <property type="entry name" value="DNA repair protein XRCC1 isoform X1"/>
    <property type="match status" value="1"/>
</dbReference>
<dbReference type="Proteomes" id="UP001286313">
    <property type="component" value="Unassembled WGS sequence"/>
</dbReference>
<feature type="compositionally biased region" description="Polar residues" evidence="1">
    <location>
        <begin position="520"/>
        <end position="532"/>
    </location>
</feature>
<dbReference type="Pfam" id="PF01834">
    <property type="entry name" value="XRCC1_N"/>
    <property type="match status" value="1"/>
</dbReference>
<dbReference type="PANTHER" id="PTHR11370">
    <property type="entry name" value="DNA-REPAIR PROTEIN XRCC1"/>
    <property type="match status" value="1"/>
</dbReference>
<feature type="compositionally biased region" description="Polar residues" evidence="1">
    <location>
        <begin position="372"/>
        <end position="384"/>
    </location>
</feature>
<feature type="region of interest" description="Disordered" evidence="1">
    <location>
        <begin position="316"/>
        <end position="348"/>
    </location>
</feature>
<dbReference type="SUPFAM" id="SSF49785">
    <property type="entry name" value="Galactose-binding domain-like"/>
    <property type="match status" value="1"/>
</dbReference>
<sequence length="751" mass="83625">MPPVRVKHVISFSSQDPKHTVEDLVKGRGSWLSQVADKTSRLQADLQLGWATTISYIDVGNAGSVMVSVEVGRSSWPTSQPLVTLLPAASLVSPEEWRAGKNRNSVRMFKPDDLDKEARGEKWDKVRIICLQPFRKDGQFGLSLFRLHTSTEVNKEASPNIVIDFVEEPSGGDSKRETLVAKMNLPILKKNTISQKIGWLEKRVVGKGVDQENTCPTAANPFTSPVSRAARLLSMAAPITSMEDSVIHNQDLEQEAIEFLISLNLTINDIYSLKVIEVRQNFEKKRKKELELNEKRVFKEIALDYAKRRLDILESEEERKEQSNEYGRKQKTPRTQPGKVKKEAAHFSSRSATVSRSVEIIEVEDVSKKPRNQQYFRQQQSSPRNHPVKRKQDTSHFTIGDDFDSFEAAKRASVGASKTPKAKAKETLEGTPPPSSQRQGRFTFRRIETQTSSPGQRSSMGKSPAKISEGRLKLRRGDDLSEPLSSTSRNNIALTDSKVVSPRVSRNVDEKRKTPRSAGKNKTPSPSQQSNLDIWITSRAKRIKGNKPFTYSNKLGRDAVATSTDIVTSDEDLICVSEDDDVEPTPAGDNDTRVDFLKELLSLKAIKPSNQEKETSHTDTHSPSHTPEQPANGDSGYCLNSVPVDKYGLTRRMALRVEQQEDSGSDTTLSGNKELQPDTMVECPLCLGFFRASQIENHAAECSADVPTEEAQTQGQGLVEEEMTECPVCGKRVEQVGLEDHAIHCATTLFG</sequence>
<feature type="region of interest" description="Disordered" evidence="1">
    <location>
        <begin position="605"/>
        <end position="638"/>
    </location>
</feature>
<feature type="compositionally biased region" description="Basic and acidic residues" evidence="1">
    <location>
        <begin position="610"/>
        <end position="622"/>
    </location>
</feature>
<dbReference type="GO" id="GO:0000012">
    <property type="term" value="P:single strand break repair"/>
    <property type="evidence" value="ECO:0007669"/>
    <property type="project" value="InterPro"/>
</dbReference>
<feature type="region of interest" description="Disordered" evidence="1">
    <location>
        <begin position="411"/>
        <end position="534"/>
    </location>
</feature>